<dbReference type="GO" id="GO:0070292">
    <property type="term" value="P:N-acylphosphatidylethanolamine metabolic process"/>
    <property type="evidence" value="ECO:0007669"/>
    <property type="project" value="TreeGrafter"/>
</dbReference>
<feature type="binding site" evidence="5">
    <location>
        <position position="297"/>
    </location>
    <ligand>
        <name>Zn(2+)</name>
        <dbReference type="ChEBI" id="CHEBI:29105"/>
        <label>2</label>
    </ligand>
</feature>
<comment type="similarity">
    <text evidence="1">Belongs to the NAPE-PLD family.</text>
</comment>
<dbReference type="GO" id="GO:0009395">
    <property type="term" value="P:phospholipid catabolic process"/>
    <property type="evidence" value="ECO:0007669"/>
    <property type="project" value="UniProtKB-KW"/>
</dbReference>
<feature type="binding site" evidence="5">
    <location>
        <position position="139"/>
    </location>
    <ligand>
        <name>Zn(2+)</name>
        <dbReference type="ChEBI" id="CHEBI:29105"/>
        <label>1</label>
    </ligand>
</feature>
<comment type="cofactor">
    <cofactor evidence="5">
        <name>Zn(2+)</name>
        <dbReference type="ChEBI" id="CHEBI:29105"/>
    </cofactor>
    <text evidence="5">Binds 2 zinc divalent cations per subunit.</text>
</comment>
<feature type="binding site" evidence="5">
    <location>
        <position position="238"/>
    </location>
    <ligand>
        <name>Zn(2+)</name>
        <dbReference type="ChEBI" id="CHEBI:29105"/>
        <label>2</label>
    </ligand>
</feature>
<dbReference type="PIRSF" id="PIRSF038896">
    <property type="entry name" value="NAPE-PLD"/>
    <property type="match status" value="1"/>
</dbReference>
<dbReference type="InterPro" id="IPR036866">
    <property type="entry name" value="RibonucZ/Hydroxyglut_hydro"/>
</dbReference>
<keyword evidence="5" id="KW-0862">Zinc</keyword>
<dbReference type="PANTHER" id="PTHR15032:SF4">
    <property type="entry name" value="N-ACYL-PHOSPHATIDYLETHANOLAMINE-HYDROLYZING PHOSPHOLIPASE D"/>
    <property type="match status" value="1"/>
</dbReference>
<dbReference type="Proteomes" id="UP001497497">
    <property type="component" value="Unassembled WGS sequence"/>
</dbReference>
<dbReference type="GO" id="GO:0008270">
    <property type="term" value="F:zinc ion binding"/>
    <property type="evidence" value="ECO:0007669"/>
    <property type="project" value="InterPro"/>
</dbReference>
<feature type="binding site" evidence="5">
    <location>
        <position position="143"/>
    </location>
    <ligand>
        <name>Zn(2+)</name>
        <dbReference type="ChEBI" id="CHEBI:29105"/>
        <label>2</label>
    </ligand>
</feature>
<accession>A0AAV2IG72</accession>
<evidence type="ECO:0000256" key="1">
    <source>
        <dbReference type="ARBA" id="ARBA00010127"/>
    </source>
</evidence>
<organism evidence="7 8">
    <name type="scientific">Lymnaea stagnalis</name>
    <name type="common">Great pond snail</name>
    <name type="synonym">Helix stagnalis</name>
    <dbReference type="NCBI Taxonomy" id="6523"/>
    <lineage>
        <taxon>Eukaryota</taxon>
        <taxon>Metazoa</taxon>
        <taxon>Spiralia</taxon>
        <taxon>Lophotrochozoa</taxon>
        <taxon>Mollusca</taxon>
        <taxon>Gastropoda</taxon>
        <taxon>Heterobranchia</taxon>
        <taxon>Euthyneura</taxon>
        <taxon>Panpulmonata</taxon>
        <taxon>Hygrophila</taxon>
        <taxon>Lymnaeoidea</taxon>
        <taxon>Lymnaeidae</taxon>
        <taxon>Lymnaea</taxon>
    </lineage>
</organism>
<evidence type="ECO:0000256" key="3">
    <source>
        <dbReference type="ARBA" id="ARBA00022668"/>
    </source>
</evidence>
<feature type="binding site" evidence="5">
    <location>
        <position position="144"/>
    </location>
    <ligand>
        <name>Zn(2+)</name>
        <dbReference type="ChEBI" id="CHEBI:29105"/>
        <label>2</label>
    </ligand>
</feature>
<feature type="binding site" evidence="5">
    <location>
        <position position="238"/>
    </location>
    <ligand>
        <name>Zn(2+)</name>
        <dbReference type="ChEBI" id="CHEBI:29105"/>
        <label>1</label>
    </ligand>
</feature>
<gene>
    <name evidence="7" type="ORF">GSLYS_00018575001</name>
</gene>
<dbReference type="InterPro" id="IPR001279">
    <property type="entry name" value="Metallo-B-lactamas"/>
</dbReference>
<keyword evidence="3" id="KW-0443">Lipid metabolism</keyword>
<dbReference type="Gene3D" id="3.60.15.10">
    <property type="entry name" value="Ribonuclease Z/Hydroxyacylglutathione hydrolase-like"/>
    <property type="match status" value="1"/>
</dbReference>
<evidence type="ECO:0000256" key="2">
    <source>
        <dbReference type="ARBA" id="ARBA00012279"/>
    </source>
</evidence>
<dbReference type="GO" id="GO:0005737">
    <property type="term" value="C:cytoplasm"/>
    <property type="evidence" value="ECO:0007669"/>
    <property type="project" value="TreeGrafter"/>
</dbReference>
<feature type="binding site" evidence="5">
    <location>
        <position position="141"/>
    </location>
    <ligand>
        <name>Zn(2+)</name>
        <dbReference type="ChEBI" id="CHEBI:29105"/>
        <label>1</label>
    </ligand>
</feature>
<dbReference type="EC" id="3.1.4.54" evidence="2"/>
<keyword evidence="5" id="KW-0479">Metal-binding</keyword>
<feature type="binding site" evidence="5">
    <location>
        <position position="207"/>
    </location>
    <ligand>
        <name>Zn(2+)</name>
        <dbReference type="ChEBI" id="CHEBI:29105"/>
        <label>1</label>
    </ligand>
</feature>
<evidence type="ECO:0000259" key="6">
    <source>
        <dbReference type="Pfam" id="PF12706"/>
    </source>
</evidence>
<comment type="catalytic activity">
    <reaction evidence="4">
        <text>N-(5Z,8Z,11Z,14Z-eicosatetraenoyl)-1,2-di-(9Z-octadecenoyl)-sn-glycero-3-phosphoethanolamine + H2O = N-(5Z,8Z,11Z,14Z-eicosatetraenoyl)-ethanolamine + 1,2-di-(9Z-octadecenoyl)-sn-glycero-3-phosphate + H(+)</text>
        <dbReference type="Rhea" id="RHEA:45528"/>
        <dbReference type="ChEBI" id="CHEBI:2700"/>
        <dbReference type="ChEBI" id="CHEBI:15377"/>
        <dbReference type="ChEBI" id="CHEBI:15378"/>
        <dbReference type="ChEBI" id="CHEBI:74546"/>
        <dbReference type="ChEBI" id="CHEBI:85277"/>
    </reaction>
    <physiologicalReaction direction="left-to-right" evidence="4">
        <dbReference type="Rhea" id="RHEA:45529"/>
    </physiologicalReaction>
</comment>
<dbReference type="InterPro" id="IPR024884">
    <property type="entry name" value="NAPE-PLD"/>
</dbReference>
<dbReference type="AlphaFoldDB" id="A0AAV2IG72"/>
<evidence type="ECO:0000256" key="4">
    <source>
        <dbReference type="ARBA" id="ARBA00048025"/>
    </source>
</evidence>
<keyword evidence="3" id="KW-0442">Lipid degradation</keyword>
<dbReference type="EMBL" id="CAXITT010000675">
    <property type="protein sequence ID" value="CAL1545092.1"/>
    <property type="molecule type" value="Genomic_DNA"/>
</dbReference>
<evidence type="ECO:0000313" key="7">
    <source>
        <dbReference type="EMBL" id="CAL1545092.1"/>
    </source>
</evidence>
<proteinExistence type="inferred from homology"/>
<evidence type="ECO:0000313" key="8">
    <source>
        <dbReference type="Proteomes" id="UP001497497"/>
    </source>
</evidence>
<comment type="caution">
    <text evidence="7">The sequence shown here is derived from an EMBL/GenBank/DDBJ whole genome shotgun (WGS) entry which is preliminary data.</text>
</comment>
<evidence type="ECO:0000256" key="5">
    <source>
        <dbReference type="PIRSR" id="PIRSR038896-51"/>
    </source>
</evidence>
<name>A0AAV2IG72_LYMST</name>
<sequence length="344" mass="39711">MAEGSSKLKEEDFVKPLFQNGKYQNPWKTWQRPSFGQMFKFLFFSQNEGSIPDQRELDRTLPVVKTDLSRFATSPVSGVRHMWIGHASSLVQFDGVTFLTDPIFSDRCSPTQWVGPKRYRPPPCTIDDLPHIDCVVISHNHFDHLDYGTVQGLVKRFGDRLRWYVPMGLKEWMLQSGCVNVVELSWWEEDVLSPQSGVRFVCTPAQHWCKRGAFDDNKVLWCSWCVIGPTHRFYFAGDTGYCHVFKKIGERYGPFTLATIPIGAYAPRWFLSYQHIDPKEAINIHTDIKSRKSIGVHWGTFPLGSKEFYLEPRQMIKDELKVRGMDPLEFITVQHGEIIITGET</sequence>
<keyword evidence="8" id="KW-1185">Reference proteome</keyword>
<dbReference type="GO" id="GO:0070291">
    <property type="term" value="P:N-acylethanolamine metabolic process"/>
    <property type="evidence" value="ECO:0007669"/>
    <property type="project" value="TreeGrafter"/>
</dbReference>
<protein>
    <recommendedName>
        <fullName evidence="2">N-acetylphosphatidylethanolamine-hydrolyzing phospholipase D</fullName>
        <ecNumber evidence="2">3.1.4.54</ecNumber>
    </recommendedName>
</protein>
<reference evidence="7 8" key="1">
    <citation type="submission" date="2024-04" db="EMBL/GenBank/DDBJ databases">
        <authorList>
            <consortium name="Genoscope - CEA"/>
            <person name="William W."/>
        </authorList>
    </citation>
    <scope>NUCLEOTIDE SEQUENCE [LARGE SCALE GENOMIC DNA]</scope>
</reference>
<dbReference type="GO" id="GO:0070290">
    <property type="term" value="F:N-acylphosphatidylethanolamine-specific phospholipase D activity"/>
    <property type="evidence" value="ECO:0007669"/>
    <property type="project" value="UniProtKB-EC"/>
</dbReference>
<keyword evidence="3" id="KW-0595">Phospholipid degradation</keyword>
<feature type="domain" description="Metallo-beta-lactamase" evidence="6">
    <location>
        <begin position="98"/>
        <end position="298"/>
    </location>
</feature>
<dbReference type="PANTHER" id="PTHR15032">
    <property type="entry name" value="N-ACYL-PHOSPHATIDYLETHANOLAMINE-HYDROLYZING PHOSPHOLIPASE D"/>
    <property type="match status" value="1"/>
</dbReference>
<dbReference type="SUPFAM" id="SSF56281">
    <property type="entry name" value="Metallo-hydrolase/oxidoreductase"/>
    <property type="match status" value="1"/>
</dbReference>
<keyword evidence="3" id="KW-1208">Phospholipid metabolism</keyword>
<dbReference type="Pfam" id="PF12706">
    <property type="entry name" value="Lactamase_B_2"/>
    <property type="match status" value="1"/>
</dbReference>